<dbReference type="EMBL" id="ATDT01000033">
    <property type="protein sequence ID" value="EPF13627.1"/>
    <property type="molecule type" value="Genomic_DNA"/>
</dbReference>
<reference evidence="1 2" key="1">
    <citation type="submission" date="2013-04" db="EMBL/GenBank/DDBJ databases">
        <authorList>
            <person name="Weinstock G."/>
            <person name="Sodergren E."/>
            <person name="Lobos E.A."/>
            <person name="Fulton L."/>
            <person name="Fulton R."/>
            <person name="Courtney L."/>
            <person name="Fronick C."/>
            <person name="O'Laughlin M."/>
            <person name="Godfrey J."/>
            <person name="Wilson R.M."/>
            <person name="Miner T."/>
            <person name="Farmer C."/>
            <person name="Delehaunty K."/>
            <person name="Cordes M."/>
            <person name="Minx P."/>
            <person name="Tomlinson C."/>
            <person name="Chen J."/>
            <person name="Wollam A."/>
            <person name="Pepin K.H."/>
            <person name="Palsikar V.B."/>
            <person name="Zhang X."/>
            <person name="Suruliraj S."/>
            <person name="Perna N.T."/>
            <person name="Plunkett G."/>
            <person name="Warren W."/>
            <person name="Mitreva M."/>
            <person name="Mardis E.R."/>
            <person name="Wilson R.K."/>
        </authorList>
    </citation>
    <scope>NUCLEOTIDE SEQUENCE [LARGE SCALE GENOMIC DNA]</scope>
    <source>
        <strain evidence="1 2">DSM 4568</strain>
    </source>
</reference>
<evidence type="ECO:0000313" key="1">
    <source>
        <dbReference type="EMBL" id="EPF13627.1"/>
    </source>
</evidence>
<evidence type="ECO:0000313" key="2">
    <source>
        <dbReference type="Proteomes" id="UP000014585"/>
    </source>
</evidence>
<dbReference type="Proteomes" id="UP000014585">
    <property type="component" value="Unassembled WGS sequence"/>
</dbReference>
<dbReference type="AlphaFoldDB" id="S3J164"/>
<sequence length="50" mass="5696">MSAIKQNDFITEIQHCALISSRKIKIIPDNPGIIPRIFLKTTTQCCSLFF</sequence>
<protein>
    <submittedName>
        <fullName evidence="1">Uncharacterized protein</fullName>
    </submittedName>
</protein>
<dbReference type="HOGENOM" id="CLU_3115930_0_0_6"/>
<accession>S3J164</accession>
<comment type="caution">
    <text evidence="1">The sequence shown here is derived from an EMBL/GenBank/DDBJ whole genome shotgun (WGS) entry which is preliminary data.</text>
</comment>
<dbReference type="STRING" id="566551.HMPREF0201_03817"/>
<gene>
    <name evidence="1" type="ORF">HMPREF0201_03817</name>
</gene>
<organism evidence="1 2">
    <name type="scientific">Cedecea davisae DSM 4568</name>
    <dbReference type="NCBI Taxonomy" id="566551"/>
    <lineage>
        <taxon>Bacteria</taxon>
        <taxon>Pseudomonadati</taxon>
        <taxon>Pseudomonadota</taxon>
        <taxon>Gammaproteobacteria</taxon>
        <taxon>Enterobacterales</taxon>
        <taxon>Enterobacteriaceae</taxon>
        <taxon>Cedecea</taxon>
    </lineage>
</organism>
<name>S3J164_9ENTR</name>
<proteinExistence type="predicted"/>